<name>A0AAN3DCG1_BACO1</name>
<dbReference type="AlphaFoldDB" id="A0AAN3DCG1"/>
<evidence type="ECO:0000313" key="2">
    <source>
        <dbReference type="Proteomes" id="UP000005475"/>
    </source>
</evidence>
<proteinExistence type="predicted"/>
<dbReference type="EMBL" id="AAXF02000032">
    <property type="protein sequence ID" value="EDO13908.1"/>
    <property type="molecule type" value="Genomic_DNA"/>
</dbReference>
<comment type="caution">
    <text evidence="1">The sequence shown here is derived from an EMBL/GenBank/DDBJ whole genome shotgun (WGS) entry which is preliminary data.</text>
</comment>
<gene>
    <name evidence="1" type="ORF">BACOVA_00402</name>
</gene>
<accession>A0AAN3DCG1</accession>
<evidence type="ECO:0000313" key="1">
    <source>
        <dbReference type="EMBL" id="EDO13908.1"/>
    </source>
</evidence>
<reference evidence="2" key="2">
    <citation type="submission" date="2007-04" db="EMBL/GenBank/DDBJ databases">
        <title>Draft genome sequence of Bacteroides ovatus (ATCC 8483).</title>
        <authorList>
            <person name="Sudarsanam P."/>
            <person name="Ley R."/>
            <person name="Guruge J."/>
            <person name="Turnbaugh P.J."/>
            <person name="Mahowald M."/>
            <person name="Liep D."/>
            <person name="Gordon J."/>
        </authorList>
    </citation>
    <scope>NUCLEOTIDE SEQUENCE [LARGE SCALE GENOMIC DNA]</scope>
    <source>
        <strain evidence="2">ATCC 8483 / DSM 1896 / JCM 5824 / BCRC 10623 / CCUG 4943 / NCTC 11153</strain>
    </source>
</reference>
<protein>
    <submittedName>
        <fullName evidence="1">Uncharacterized protein</fullName>
    </submittedName>
</protein>
<reference evidence="1 2" key="1">
    <citation type="submission" date="2007-03" db="EMBL/GenBank/DDBJ databases">
        <authorList>
            <person name="Fulton L."/>
            <person name="Clifton S."/>
            <person name="Fulton B."/>
            <person name="Xu J."/>
            <person name="Minx P."/>
            <person name="Pepin K.H."/>
            <person name="Johnson M."/>
            <person name="Thiruvilangam P."/>
            <person name="Bhonagiri V."/>
            <person name="Nash W.E."/>
            <person name="Mardis E.R."/>
            <person name="Wilson R.K."/>
        </authorList>
    </citation>
    <scope>NUCLEOTIDE SEQUENCE [LARGE SCALE GENOMIC DNA]</scope>
    <source>
        <strain evidence="2">ATCC 8483 / DSM 1896 / JCM 5824 / BCRC 10623 / CCUG 4943 / NCTC 11153</strain>
    </source>
</reference>
<dbReference type="Proteomes" id="UP000005475">
    <property type="component" value="Unassembled WGS sequence"/>
</dbReference>
<sequence length="51" mass="6188">MGSILLLQLSYCHTYKISPQNYKKDWEYTPKEQKYYNKVSAVLFRMGHETR</sequence>
<organism evidence="1 2">
    <name type="scientific">Bacteroides ovatus (strain ATCC 8483 / DSM 1896 / JCM 5824 / BCRC 10623 / CCUG 4943 / NCTC 11153)</name>
    <dbReference type="NCBI Taxonomy" id="411476"/>
    <lineage>
        <taxon>Bacteria</taxon>
        <taxon>Pseudomonadati</taxon>
        <taxon>Bacteroidota</taxon>
        <taxon>Bacteroidia</taxon>
        <taxon>Bacteroidales</taxon>
        <taxon>Bacteroidaceae</taxon>
        <taxon>Bacteroides</taxon>
    </lineage>
</organism>